<keyword evidence="3" id="KW-1185">Reference proteome</keyword>
<dbReference type="CDD" id="cd01841">
    <property type="entry name" value="NnaC_like"/>
    <property type="match status" value="1"/>
</dbReference>
<gene>
    <name evidence="2" type="ORF">EAF07_07670</name>
</gene>
<protein>
    <submittedName>
        <fullName evidence="2">Lipase</fullName>
    </submittedName>
</protein>
<reference evidence="2 3" key="1">
    <citation type="submission" date="2018-10" db="EMBL/GenBank/DDBJ databases">
        <title>Streptococcus hillyeri sp. nov., isolated from equine tracheal sample.</title>
        <authorList>
            <person name="Macfadyen A.C."/>
            <person name="Waller A."/>
            <person name="Paterson G.K."/>
        </authorList>
    </citation>
    <scope>NUCLEOTIDE SEQUENCE [LARGE SCALE GENOMIC DNA]</scope>
    <source>
        <strain evidence="2 3">28462</strain>
    </source>
</reference>
<dbReference type="OrthoDB" id="2513075at2"/>
<sequence>MSEIDVITPGLSAYHQKRLDQFRLENQTATAGSIVFVGDSITEFFPLKKYLGREWSILNRGIAGTDTNWLLDHLEEQVLALSPSKIFLTIGVNDLGMGYSVADTVGKIAELLSQLRLLSPKSETYLLSVLPVNEAPAFSKTVKIRKNKDIQSLNASLETLPGVDVIDLYTLLLDGDGQLANEYTTDGLHLSQTAYERLAEALRPYLN</sequence>
<dbReference type="InterPro" id="IPR036514">
    <property type="entry name" value="SGNH_hydro_sf"/>
</dbReference>
<dbReference type="Gene3D" id="3.40.50.1110">
    <property type="entry name" value="SGNH hydrolase"/>
    <property type="match status" value="1"/>
</dbReference>
<dbReference type="AlphaFoldDB" id="A0A3L9DR53"/>
<evidence type="ECO:0000259" key="1">
    <source>
        <dbReference type="Pfam" id="PF13472"/>
    </source>
</evidence>
<dbReference type="InterPro" id="IPR051532">
    <property type="entry name" value="Ester_Hydrolysis_Enzymes"/>
</dbReference>
<evidence type="ECO:0000313" key="3">
    <source>
        <dbReference type="Proteomes" id="UP000279194"/>
    </source>
</evidence>
<feature type="domain" description="SGNH hydrolase-type esterase" evidence="1">
    <location>
        <begin position="36"/>
        <end position="197"/>
    </location>
</feature>
<dbReference type="PANTHER" id="PTHR30383">
    <property type="entry name" value="THIOESTERASE 1/PROTEASE 1/LYSOPHOSPHOLIPASE L1"/>
    <property type="match status" value="1"/>
</dbReference>
<accession>A0A3L9DR53</accession>
<dbReference type="InterPro" id="IPR013830">
    <property type="entry name" value="SGNH_hydro"/>
</dbReference>
<dbReference type="SUPFAM" id="SSF52266">
    <property type="entry name" value="SGNH hydrolase"/>
    <property type="match status" value="1"/>
</dbReference>
<dbReference type="Pfam" id="PF13472">
    <property type="entry name" value="Lipase_GDSL_2"/>
    <property type="match status" value="1"/>
</dbReference>
<proteinExistence type="predicted"/>
<name>A0A3L9DR53_9STRE</name>
<dbReference type="GO" id="GO:0004622">
    <property type="term" value="F:phosphatidylcholine lysophospholipase activity"/>
    <property type="evidence" value="ECO:0007669"/>
    <property type="project" value="TreeGrafter"/>
</dbReference>
<dbReference type="Proteomes" id="UP000279194">
    <property type="component" value="Unassembled WGS sequence"/>
</dbReference>
<dbReference type="PANTHER" id="PTHR30383:SF5">
    <property type="entry name" value="SGNH HYDROLASE-TYPE ESTERASE DOMAIN-CONTAINING PROTEIN"/>
    <property type="match status" value="1"/>
</dbReference>
<comment type="caution">
    <text evidence="2">The sequence shown here is derived from an EMBL/GenBank/DDBJ whole genome shotgun (WGS) entry which is preliminary data.</text>
</comment>
<evidence type="ECO:0000313" key="2">
    <source>
        <dbReference type="EMBL" id="RLY02437.1"/>
    </source>
</evidence>
<dbReference type="RefSeq" id="WP_121835994.1">
    <property type="nucleotide sequence ID" value="NZ_CP163513.1"/>
</dbReference>
<organism evidence="2 3">
    <name type="scientific">Streptococcus hillyeri</name>
    <dbReference type="NCBI Taxonomy" id="2282420"/>
    <lineage>
        <taxon>Bacteria</taxon>
        <taxon>Bacillati</taxon>
        <taxon>Bacillota</taxon>
        <taxon>Bacilli</taxon>
        <taxon>Lactobacillales</taxon>
        <taxon>Streptococcaceae</taxon>
        <taxon>Streptococcus</taxon>
    </lineage>
</organism>
<dbReference type="EMBL" id="RCVM01000015">
    <property type="protein sequence ID" value="RLY02437.1"/>
    <property type="molecule type" value="Genomic_DNA"/>
</dbReference>